<dbReference type="Proteomes" id="UP000020103">
    <property type="component" value="Unassembled WGS sequence"/>
</dbReference>
<reference evidence="3 4" key="1">
    <citation type="submission" date="2013-12" db="EMBL/GenBank/DDBJ databases">
        <authorList>
            <person name="Madinger N."/>
            <person name="Lenaerts A."/>
            <person name="Ordway D."/>
            <person name="DeGroote M.A."/>
            <person name="Parker T."/>
            <person name="Sizemore C."/>
            <person name="Tallon L.J."/>
            <person name="Sadzewicz L.K."/>
            <person name="Sengamalay N."/>
            <person name="Fraser C.M."/>
            <person name="Hine E."/>
            <person name="Shefchek K.A."/>
            <person name="Das S.P."/>
            <person name="Tettelin H."/>
        </authorList>
    </citation>
    <scope>NUCLEOTIDE SEQUENCE [LARGE SCALE GENOMIC DNA]</scope>
    <source>
        <strain evidence="3 4">21</strain>
    </source>
</reference>
<comment type="caution">
    <text evidence="3">The sequence shown here is derived from an EMBL/GenBank/DDBJ whole genome shotgun (WGS) entry which is preliminary data.</text>
</comment>
<keyword evidence="3" id="KW-0560">Oxidoreductase</keyword>
<gene>
    <name evidence="3" type="ORF">I543_3619</name>
</gene>
<feature type="chain" id="PRO_5032527274" evidence="2">
    <location>
        <begin position="25"/>
        <end position="166"/>
    </location>
</feature>
<feature type="signal peptide" evidence="2">
    <location>
        <begin position="1"/>
        <end position="24"/>
    </location>
</feature>
<dbReference type="EC" id="1.1.5.8" evidence="3"/>
<keyword evidence="2" id="KW-0732">Signal</keyword>
<dbReference type="GO" id="GO:0047519">
    <property type="term" value="F:quinate dehydrogenase (quinone) activity"/>
    <property type="evidence" value="ECO:0007669"/>
    <property type="project" value="UniProtKB-EC"/>
</dbReference>
<evidence type="ECO:0000256" key="1">
    <source>
        <dbReference type="SAM" id="MobiDB-lite"/>
    </source>
</evidence>
<sequence length="166" mass="17478">MLSRARVLASIALAALLTITGCSGDDSWINIKAAPGWSASYADAHNSSYTATEGARELTLEWSRNTKGQIRSAAAIGIDNFIAVSADTPSGCTLMEWEDNRAARQRWCTRMITGSPWSGPLADGYNNLYVGQPGAVVSFPPPNGFGGVNPSSAPPPHPRSWSPAGS</sequence>
<evidence type="ECO:0000256" key="2">
    <source>
        <dbReference type="SAM" id="SignalP"/>
    </source>
</evidence>
<evidence type="ECO:0000313" key="3">
    <source>
        <dbReference type="EMBL" id="EUA47615.1"/>
    </source>
</evidence>
<dbReference type="PROSITE" id="PS51257">
    <property type="entry name" value="PROKAR_LIPOPROTEIN"/>
    <property type="match status" value="1"/>
</dbReference>
<dbReference type="EMBL" id="JAOF01000001">
    <property type="protein sequence ID" value="EUA47615.1"/>
    <property type="molecule type" value="Genomic_DNA"/>
</dbReference>
<accession>A0A829Q4J4</accession>
<feature type="region of interest" description="Disordered" evidence="1">
    <location>
        <begin position="140"/>
        <end position="166"/>
    </location>
</feature>
<organism evidence="3 4">
    <name type="scientific">Mycobacteroides abscessus 21</name>
    <dbReference type="NCBI Taxonomy" id="1299324"/>
    <lineage>
        <taxon>Bacteria</taxon>
        <taxon>Bacillati</taxon>
        <taxon>Actinomycetota</taxon>
        <taxon>Actinomycetes</taxon>
        <taxon>Mycobacteriales</taxon>
        <taxon>Mycobacteriaceae</taxon>
        <taxon>Mycobacteroides</taxon>
        <taxon>Mycobacteroides abscessus</taxon>
    </lineage>
</organism>
<proteinExistence type="predicted"/>
<dbReference type="AlphaFoldDB" id="A0A829Q4J4"/>
<name>A0A829Q4J4_9MYCO</name>
<evidence type="ECO:0000313" key="4">
    <source>
        <dbReference type="Proteomes" id="UP000020103"/>
    </source>
</evidence>
<protein>
    <submittedName>
        <fullName evidence="3">Pyrrolo-quinoline quinone domain protein</fullName>
        <ecNumber evidence="3">1.1.5.8</ecNumber>
    </submittedName>
</protein>